<name>A0A4R1KDV7_9BACT</name>
<dbReference type="EMBL" id="SMGG01000003">
    <property type="protein sequence ID" value="TCK62250.1"/>
    <property type="molecule type" value="Genomic_DNA"/>
</dbReference>
<accession>A0A4R1KDV7</accession>
<sequence length="143" mass="15602">MQFQTGDLLDYVGKAPLVITTNGTVRKNGKANLGSGNAKQVGDVLPWLDAKLGYLLDQFGNHVHHLDSMVVSFPVEHSWQERADIGLIKRSAIELVMLVDQIGWGQVYMPLPGCGKGGLRPSDVIAVLAPLLNDRFIVLNKRG</sequence>
<protein>
    <recommendedName>
        <fullName evidence="3">O-acetyl-ADP-ribose deacetylase (Regulator of RNase III)</fullName>
    </recommendedName>
</protein>
<comment type="caution">
    <text evidence="1">The sequence shown here is derived from an EMBL/GenBank/DDBJ whole genome shotgun (WGS) entry which is preliminary data.</text>
</comment>
<evidence type="ECO:0000313" key="1">
    <source>
        <dbReference type="EMBL" id="TCK62250.1"/>
    </source>
</evidence>
<keyword evidence="2" id="KW-1185">Reference proteome</keyword>
<proteinExistence type="predicted"/>
<dbReference type="Gene3D" id="3.40.220.10">
    <property type="entry name" value="Leucine Aminopeptidase, subunit E, domain 1"/>
    <property type="match status" value="1"/>
</dbReference>
<gene>
    <name evidence="1" type="ORF">C8D98_0771</name>
</gene>
<evidence type="ECO:0000313" key="2">
    <source>
        <dbReference type="Proteomes" id="UP000294614"/>
    </source>
</evidence>
<reference evidence="1 2" key="1">
    <citation type="submission" date="2019-03" db="EMBL/GenBank/DDBJ databases">
        <title>Genomic Encyclopedia of Type Strains, Phase IV (KMG-IV): sequencing the most valuable type-strain genomes for metagenomic binning, comparative biology and taxonomic classification.</title>
        <authorList>
            <person name="Goeker M."/>
        </authorList>
    </citation>
    <scope>NUCLEOTIDE SEQUENCE [LARGE SCALE GENOMIC DNA]</scope>
    <source>
        <strain evidence="1 2">DSM 24984</strain>
    </source>
</reference>
<dbReference type="SUPFAM" id="SSF52949">
    <property type="entry name" value="Macro domain-like"/>
    <property type="match status" value="1"/>
</dbReference>
<organism evidence="1 2">
    <name type="scientific">Seleniivibrio woodruffii</name>
    <dbReference type="NCBI Taxonomy" id="1078050"/>
    <lineage>
        <taxon>Bacteria</taxon>
        <taxon>Pseudomonadati</taxon>
        <taxon>Deferribacterota</taxon>
        <taxon>Deferribacteres</taxon>
        <taxon>Deferribacterales</taxon>
        <taxon>Geovibrionaceae</taxon>
        <taxon>Seleniivibrio</taxon>
    </lineage>
</organism>
<dbReference type="InterPro" id="IPR043472">
    <property type="entry name" value="Macro_dom-like"/>
</dbReference>
<dbReference type="AlphaFoldDB" id="A0A4R1KDV7"/>
<evidence type="ECO:0008006" key="3">
    <source>
        <dbReference type="Google" id="ProtNLM"/>
    </source>
</evidence>
<dbReference type="Proteomes" id="UP000294614">
    <property type="component" value="Unassembled WGS sequence"/>
</dbReference>